<sequence>MIIKVSDFTEFPGPRHKKFGEFSGEEFRDSILVPALMGNETVVVDLDGVMGYGSSFLEEAFAGLLREGVAKDKVLMVVENLISRDDPSLISEIDTYVKEEIERCCK</sequence>
<dbReference type="InterPro" id="IPR025474">
    <property type="entry name" value="DUF4325"/>
</dbReference>
<accession>A0A8I2HBN5</accession>
<dbReference type="EMBL" id="WEIA01000009">
    <property type="protein sequence ID" value="NLR22590.1"/>
    <property type="molecule type" value="Genomic_DNA"/>
</dbReference>
<evidence type="ECO:0000313" key="3">
    <source>
        <dbReference type="EMBL" id="WOX29515.1"/>
    </source>
</evidence>
<keyword evidence="5" id="KW-1185">Reference proteome</keyword>
<evidence type="ECO:0000313" key="2">
    <source>
        <dbReference type="EMBL" id="NLR22590.1"/>
    </source>
</evidence>
<proteinExistence type="predicted"/>
<name>A0A8I2HBN5_9GAMM</name>
<organism evidence="2 4">
    <name type="scientific">Pseudoalteromonas maricaloris</name>
    <dbReference type="NCBI Taxonomy" id="184924"/>
    <lineage>
        <taxon>Bacteria</taxon>
        <taxon>Pseudomonadati</taxon>
        <taxon>Pseudomonadota</taxon>
        <taxon>Gammaproteobacteria</taxon>
        <taxon>Alteromonadales</taxon>
        <taxon>Pseudoalteromonadaceae</taxon>
        <taxon>Pseudoalteromonas</taxon>
    </lineage>
</organism>
<evidence type="ECO:0000313" key="4">
    <source>
        <dbReference type="Proteomes" id="UP000646877"/>
    </source>
</evidence>
<dbReference type="EMBL" id="CP137578">
    <property type="protein sequence ID" value="WOX29515.1"/>
    <property type="molecule type" value="Genomic_DNA"/>
</dbReference>
<feature type="domain" description="DUF4325" evidence="1">
    <location>
        <begin position="23"/>
        <end position="70"/>
    </location>
</feature>
<dbReference type="AlphaFoldDB" id="A0A8I2HBN5"/>
<reference evidence="2" key="1">
    <citation type="submission" date="2019-10" db="EMBL/GenBank/DDBJ databases">
        <authorList>
            <person name="Paulsen S."/>
        </authorList>
    </citation>
    <scope>NUCLEOTIDE SEQUENCE</scope>
    <source>
        <strain evidence="2">LMG 19692</strain>
    </source>
</reference>
<evidence type="ECO:0000313" key="5">
    <source>
        <dbReference type="Proteomes" id="UP001304419"/>
    </source>
</evidence>
<reference evidence="3 5" key="2">
    <citation type="submission" date="2023-10" db="EMBL/GenBank/DDBJ databases">
        <title>To unveil natural product biosynthetic capacity in Pseudoalteromonas.</title>
        <authorList>
            <person name="Wang J."/>
        </authorList>
    </citation>
    <scope>NUCLEOTIDE SEQUENCE [LARGE SCALE GENOMIC DNA]</scope>
    <source>
        <strain evidence="3 5">DSM 15914</strain>
    </source>
</reference>
<dbReference type="Proteomes" id="UP001304419">
    <property type="component" value="Chromosome 1"/>
</dbReference>
<dbReference type="Pfam" id="PF14213">
    <property type="entry name" value="DUF4325"/>
    <property type="match status" value="1"/>
</dbReference>
<gene>
    <name evidence="2" type="ORF">F9Y85_15015</name>
    <name evidence="3" type="ORF">R5H13_04420</name>
</gene>
<protein>
    <submittedName>
        <fullName evidence="2">DUF4325 domain-containing protein</fullName>
    </submittedName>
    <submittedName>
        <fullName evidence="3">STAS-like domain-containing protein</fullName>
    </submittedName>
</protein>
<evidence type="ECO:0000259" key="1">
    <source>
        <dbReference type="Pfam" id="PF14213"/>
    </source>
</evidence>
<dbReference type="RefSeq" id="WP_130126754.1">
    <property type="nucleotide sequence ID" value="NZ_CBCSDF010000014.1"/>
</dbReference>
<dbReference type="Proteomes" id="UP000646877">
    <property type="component" value="Unassembled WGS sequence"/>
</dbReference>